<dbReference type="AlphaFoldDB" id="A0A9X0WBM7"/>
<protein>
    <submittedName>
        <fullName evidence="3">CPBP family intramembrane metalloprotease domain-containing protein</fullName>
    </submittedName>
</protein>
<feature type="transmembrane region" description="Helical" evidence="1">
    <location>
        <begin position="262"/>
        <end position="280"/>
    </location>
</feature>
<keyword evidence="1" id="KW-0812">Transmembrane</keyword>
<dbReference type="Proteomes" id="UP001138768">
    <property type="component" value="Unassembled WGS sequence"/>
</dbReference>
<keyword evidence="3" id="KW-0645">Protease</keyword>
<dbReference type="PANTHER" id="PTHR39430:SF1">
    <property type="entry name" value="PROTEASE"/>
    <property type="match status" value="1"/>
</dbReference>
<gene>
    <name evidence="3" type="ORF">CKO42_18815</name>
</gene>
<proteinExistence type="predicted"/>
<dbReference type="Pfam" id="PF02517">
    <property type="entry name" value="Rce1-like"/>
    <property type="match status" value="1"/>
</dbReference>
<keyword evidence="3" id="KW-0378">Hydrolase</keyword>
<keyword evidence="1" id="KW-1133">Transmembrane helix</keyword>
<feature type="transmembrane region" description="Helical" evidence="1">
    <location>
        <begin position="38"/>
        <end position="57"/>
    </location>
</feature>
<evidence type="ECO:0000259" key="2">
    <source>
        <dbReference type="Pfam" id="PF02517"/>
    </source>
</evidence>
<keyword evidence="1" id="KW-0472">Membrane</keyword>
<feature type="domain" description="CAAX prenyl protease 2/Lysostaphin resistance protein A-like" evidence="2">
    <location>
        <begin position="119"/>
        <end position="236"/>
    </location>
</feature>
<evidence type="ECO:0000313" key="4">
    <source>
        <dbReference type="Proteomes" id="UP001138768"/>
    </source>
</evidence>
<feature type="transmembrane region" description="Helical" evidence="1">
    <location>
        <begin position="188"/>
        <end position="217"/>
    </location>
</feature>
<dbReference type="GO" id="GO:0004175">
    <property type="term" value="F:endopeptidase activity"/>
    <property type="evidence" value="ECO:0007669"/>
    <property type="project" value="UniProtKB-ARBA"/>
</dbReference>
<reference evidence="3 4" key="1">
    <citation type="journal article" date="2020" name="Microorganisms">
        <title>Osmotic Adaptation and Compatible Solute Biosynthesis of Phototrophic Bacteria as Revealed from Genome Analyses.</title>
        <authorList>
            <person name="Imhoff J.F."/>
            <person name="Rahn T."/>
            <person name="Kunzel S."/>
            <person name="Keller A."/>
            <person name="Neulinger S.C."/>
        </authorList>
    </citation>
    <scope>NUCLEOTIDE SEQUENCE [LARGE SCALE GENOMIC DNA]</scope>
    <source>
        <strain evidence="3 4">DSM 25653</strain>
    </source>
</reference>
<comment type="caution">
    <text evidence="3">The sequence shown here is derived from an EMBL/GenBank/DDBJ whole genome shotgun (WGS) entry which is preliminary data.</text>
</comment>
<feature type="transmembrane region" description="Helical" evidence="1">
    <location>
        <begin position="119"/>
        <end position="137"/>
    </location>
</feature>
<feature type="transmembrane region" description="Helical" evidence="1">
    <location>
        <begin position="224"/>
        <end position="242"/>
    </location>
</feature>
<evidence type="ECO:0000313" key="3">
    <source>
        <dbReference type="EMBL" id="MBK1620449.1"/>
    </source>
</evidence>
<keyword evidence="3" id="KW-0482">Metalloprotease</keyword>
<dbReference type="GO" id="GO:0008237">
    <property type="term" value="F:metallopeptidase activity"/>
    <property type="evidence" value="ECO:0007669"/>
    <property type="project" value="UniProtKB-KW"/>
</dbReference>
<feature type="transmembrane region" description="Helical" evidence="1">
    <location>
        <begin position="149"/>
        <end position="168"/>
    </location>
</feature>
<sequence>MRITLVFFGYLFTALLLAAALTYPLMQTGWIDYEPQRVMGRLAQLFILLGLWPFLWLMGVANRQALGVAPARADLLRAIWGGWLLGVAILGSLVLAELYLGVRIPDLDGLHPLNLLEKAMAALIGGLLIGLLEELFFRGALYSAIRRRASIGAAAVGSAALYALVHFLKPHELPPGVVFDWAGTWSMFLHVFVSLFQWQHLDSLIALFSAGLFLALVRERTGHIGWSMGLHAGWVFVIQITRRVTDGDEASSLAFLAGQYDGVIGWLAAVWIGLLAWGYWQVTTWQARRQRGRNRHGEPVDGAQS</sequence>
<dbReference type="GO" id="GO:0080120">
    <property type="term" value="P:CAAX-box protein maturation"/>
    <property type="evidence" value="ECO:0007669"/>
    <property type="project" value="UniProtKB-ARBA"/>
</dbReference>
<organism evidence="3 4">
    <name type="scientific">Lamprobacter modestohalophilus</name>
    <dbReference type="NCBI Taxonomy" id="1064514"/>
    <lineage>
        <taxon>Bacteria</taxon>
        <taxon>Pseudomonadati</taxon>
        <taxon>Pseudomonadota</taxon>
        <taxon>Gammaproteobacteria</taxon>
        <taxon>Chromatiales</taxon>
        <taxon>Chromatiaceae</taxon>
        <taxon>Lamprobacter</taxon>
    </lineage>
</organism>
<name>A0A9X0WBM7_9GAMM</name>
<evidence type="ECO:0000256" key="1">
    <source>
        <dbReference type="SAM" id="Phobius"/>
    </source>
</evidence>
<feature type="transmembrane region" description="Helical" evidence="1">
    <location>
        <begin position="78"/>
        <end position="99"/>
    </location>
</feature>
<accession>A0A9X0WBM7</accession>
<dbReference type="EMBL" id="NRRY01000040">
    <property type="protein sequence ID" value="MBK1620449.1"/>
    <property type="molecule type" value="Genomic_DNA"/>
</dbReference>
<keyword evidence="4" id="KW-1185">Reference proteome</keyword>
<dbReference type="InterPro" id="IPR003675">
    <property type="entry name" value="Rce1/LyrA-like_dom"/>
</dbReference>
<dbReference type="PANTHER" id="PTHR39430">
    <property type="entry name" value="MEMBRANE-ASSOCIATED PROTEASE-RELATED"/>
    <property type="match status" value="1"/>
</dbReference>